<accession>A0A1M7E7U1</accession>
<dbReference type="RefSeq" id="WP_079550261.1">
    <property type="nucleotide sequence ID" value="NZ_LT670847.1"/>
</dbReference>
<evidence type="ECO:0000256" key="1">
    <source>
        <dbReference type="ARBA" id="ARBA00022729"/>
    </source>
</evidence>
<evidence type="ECO:0000259" key="3">
    <source>
        <dbReference type="PROSITE" id="PS50983"/>
    </source>
</evidence>
<evidence type="ECO:0000256" key="2">
    <source>
        <dbReference type="SAM" id="SignalP"/>
    </source>
</evidence>
<sequence>MLNKRFQRRFTPLAGAALWLCLANSAVAVAVADIKAETEAESERCAVDDLEREVCLEAPASRIAALSPGATELAFAAGAGSNVVAVVEHSDYPPAAKALPSVGDYNRIDLEALVGLEPDLVIGWVTGNPDEQLKTLKSLDMAVFYIEPRTTEAVASALGRLAHLAGSDAVGREEAERFRDGMAELKARYSEREPVSVFYQVWDAPLMSINKEHLIGRAIEDCGGVNVFGDQPRLVPRLDDEAVLQANPDVIITGRSGDADSDDKSSAWLAHWQQYPGMTAVAEGNLFTVPADWLVRPTPRFLQGAEALCERLDRARHGNEHE</sequence>
<keyword evidence="1 2" id="KW-0732">Signal</keyword>
<reference evidence="4 5" key="1">
    <citation type="submission" date="2016-11" db="EMBL/GenBank/DDBJ databases">
        <authorList>
            <person name="Jaros S."/>
            <person name="Januszkiewicz K."/>
            <person name="Wedrychowicz H."/>
        </authorList>
    </citation>
    <scope>NUCLEOTIDE SEQUENCE [LARGE SCALE GENOMIC DNA]</scope>
    <source>
        <strain evidence="4 5">ACAM 12</strain>
    </source>
</reference>
<gene>
    <name evidence="4" type="ORF">SAMN05878437_0028</name>
</gene>
<evidence type="ECO:0000313" key="4">
    <source>
        <dbReference type="EMBL" id="SHL87740.1"/>
    </source>
</evidence>
<dbReference type="Gene3D" id="3.40.50.1980">
    <property type="entry name" value="Nitrogenase molybdenum iron protein domain"/>
    <property type="match status" value="2"/>
</dbReference>
<organism evidence="4 5">
    <name type="scientific">Vreelandella subglaciescola</name>
    <dbReference type="NCBI Taxonomy" id="29571"/>
    <lineage>
        <taxon>Bacteria</taxon>
        <taxon>Pseudomonadati</taxon>
        <taxon>Pseudomonadota</taxon>
        <taxon>Gammaproteobacteria</taxon>
        <taxon>Oceanospirillales</taxon>
        <taxon>Halomonadaceae</taxon>
        <taxon>Vreelandella</taxon>
    </lineage>
</organism>
<feature type="signal peptide" evidence="2">
    <location>
        <begin position="1"/>
        <end position="28"/>
    </location>
</feature>
<name>A0A1M7E7U1_9GAMM</name>
<dbReference type="CDD" id="cd01144">
    <property type="entry name" value="BtuF"/>
    <property type="match status" value="1"/>
</dbReference>
<dbReference type="InterPro" id="IPR002491">
    <property type="entry name" value="ABC_transptr_periplasmic_BD"/>
</dbReference>
<keyword evidence="5" id="KW-1185">Reference proteome</keyword>
<dbReference type="Pfam" id="PF01497">
    <property type="entry name" value="Peripla_BP_2"/>
    <property type="match status" value="1"/>
</dbReference>
<dbReference type="STRING" id="29571.SAMN05878437_0028"/>
<dbReference type="EMBL" id="LT670847">
    <property type="protein sequence ID" value="SHL87740.1"/>
    <property type="molecule type" value="Genomic_DNA"/>
</dbReference>
<dbReference type="PANTHER" id="PTHR30535:SF34">
    <property type="entry name" value="MOLYBDATE-BINDING PROTEIN MOLA"/>
    <property type="match status" value="1"/>
</dbReference>
<dbReference type="SUPFAM" id="SSF53807">
    <property type="entry name" value="Helical backbone' metal receptor"/>
    <property type="match status" value="1"/>
</dbReference>
<feature type="chain" id="PRO_5012929372" evidence="2">
    <location>
        <begin position="29"/>
        <end position="322"/>
    </location>
</feature>
<dbReference type="Proteomes" id="UP000190911">
    <property type="component" value="Chromosome I"/>
</dbReference>
<feature type="domain" description="Fe/B12 periplasmic-binding" evidence="3">
    <location>
        <begin position="62"/>
        <end position="320"/>
    </location>
</feature>
<dbReference type="FunCoup" id="A0A1M7E7U1">
    <property type="interactions" value="221"/>
</dbReference>
<dbReference type="PANTHER" id="PTHR30535">
    <property type="entry name" value="VITAMIN B12-BINDING PROTEIN"/>
    <property type="match status" value="1"/>
</dbReference>
<dbReference type="NCBIfam" id="NF038402">
    <property type="entry name" value="TroA_like"/>
    <property type="match status" value="1"/>
</dbReference>
<evidence type="ECO:0000313" key="5">
    <source>
        <dbReference type="Proteomes" id="UP000190911"/>
    </source>
</evidence>
<dbReference type="GO" id="GO:0071281">
    <property type="term" value="P:cellular response to iron ion"/>
    <property type="evidence" value="ECO:0007669"/>
    <property type="project" value="TreeGrafter"/>
</dbReference>
<dbReference type="InterPro" id="IPR054828">
    <property type="entry name" value="Vit_B12_bind_prot"/>
</dbReference>
<dbReference type="InterPro" id="IPR050902">
    <property type="entry name" value="ABC_Transporter_SBP"/>
</dbReference>
<dbReference type="PROSITE" id="PS50983">
    <property type="entry name" value="FE_B12_PBP"/>
    <property type="match status" value="1"/>
</dbReference>
<proteinExistence type="predicted"/>
<protein>
    <submittedName>
        <fullName evidence="4">Iron complex transport system substrate-binding protein</fullName>
    </submittedName>
</protein>
<dbReference type="AlphaFoldDB" id="A0A1M7E7U1"/>
<dbReference type="InParanoid" id="A0A1M7E7U1"/>